<comment type="caution">
    <text evidence="2">The sequence shown here is derived from an EMBL/GenBank/DDBJ whole genome shotgun (WGS) entry which is preliminary data.</text>
</comment>
<feature type="region of interest" description="Disordered" evidence="1">
    <location>
        <begin position="1"/>
        <end position="28"/>
    </location>
</feature>
<keyword evidence="3" id="KW-1185">Reference proteome</keyword>
<evidence type="ECO:0000313" key="2">
    <source>
        <dbReference type="EMBL" id="MBW0466055.1"/>
    </source>
</evidence>
<sequence>MGPLGPFWPKSNEAKRGQGGSAPAPKARWVPNHKWAHLSQFWCLISSIPKWTKGPQDPNWPPPTNNLWQPPEPTSSGAARLSPN</sequence>
<dbReference type="EMBL" id="AVOT02001201">
    <property type="protein sequence ID" value="MBW0466055.1"/>
    <property type="molecule type" value="Genomic_DNA"/>
</dbReference>
<feature type="region of interest" description="Disordered" evidence="1">
    <location>
        <begin position="52"/>
        <end position="84"/>
    </location>
</feature>
<accession>A0A9Q3BJ09</accession>
<proteinExistence type="predicted"/>
<dbReference type="Proteomes" id="UP000765509">
    <property type="component" value="Unassembled WGS sequence"/>
</dbReference>
<evidence type="ECO:0000313" key="3">
    <source>
        <dbReference type="Proteomes" id="UP000765509"/>
    </source>
</evidence>
<organism evidence="2 3">
    <name type="scientific">Austropuccinia psidii MF-1</name>
    <dbReference type="NCBI Taxonomy" id="1389203"/>
    <lineage>
        <taxon>Eukaryota</taxon>
        <taxon>Fungi</taxon>
        <taxon>Dikarya</taxon>
        <taxon>Basidiomycota</taxon>
        <taxon>Pucciniomycotina</taxon>
        <taxon>Pucciniomycetes</taxon>
        <taxon>Pucciniales</taxon>
        <taxon>Sphaerophragmiaceae</taxon>
        <taxon>Austropuccinia</taxon>
    </lineage>
</organism>
<evidence type="ECO:0000256" key="1">
    <source>
        <dbReference type="SAM" id="MobiDB-lite"/>
    </source>
</evidence>
<dbReference type="AlphaFoldDB" id="A0A9Q3BJ09"/>
<name>A0A9Q3BJ09_9BASI</name>
<reference evidence="2" key="1">
    <citation type="submission" date="2021-03" db="EMBL/GenBank/DDBJ databases">
        <title>Draft genome sequence of rust myrtle Austropuccinia psidii MF-1, a brazilian biotype.</title>
        <authorList>
            <person name="Quecine M.C."/>
            <person name="Pachon D.M.R."/>
            <person name="Bonatelli M.L."/>
            <person name="Correr F.H."/>
            <person name="Franceschini L.M."/>
            <person name="Leite T.F."/>
            <person name="Margarido G.R.A."/>
            <person name="Almeida C.A."/>
            <person name="Ferrarezi J.A."/>
            <person name="Labate C.A."/>
        </authorList>
    </citation>
    <scope>NUCLEOTIDE SEQUENCE</scope>
    <source>
        <strain evidence="2">MF-1</strain>
    </source>
</reference>
<gene>
    <name evidence="2" type="ORF">O181_005770</name>
</gene>
<protein>
    <submittedName>
        <fullName evidence="2">Uncharacterized protein</fullName>
    </submittedName>
</protein>